<evidence type="ECO:0000313" key="5">
    <source>
        <dbReference type="Proteomes" id="UP000237749"/>
    </source>
</evidence>
<proteinExistence type="predicted"/>
<protein>
    <submittedName>
        <fullName evidence="4">TP901 family phage tail tape measure protein</fullName>
    </submittedName>
</protein>
<name>A0A2S6HUW7_9FIRM</name>
<dbReference type="AlphaFoldDB" id="A0A2S6HUW7"/>
<organism evidence="4 5">
    <name type="scientific">Lacrimispora xylanisolvens</name>
    <dbReference type="NCBI Taxonomy" id="384636"/>
    <lineage>
        <taxon>Bacteria</taxon>
        <taxon>Bacillati</taxon>
        <taxon>Bacillota</taxon>
        <taxon>Clostridia</taxon>
        <taxon>Lachnospirales</taxon>
        <taxon>Lachnospiraceae</taxon>
        <taxon>Lacrimispora</taxon>
    </lineage>
</organism>
<gene>
    <name evidence="4" type="ORF">BXY41_104443</name>
</gene>
<dbReference type="PANTHER" id="PTHR37813:SF1">
    <property type="entry name" value="FELS-2 PROPHAGE PROTEIN"/>
    <property type="match status" value="1"/>
</dbReference>
<keyword evidence="2" id="KW-1133">Transmembrane helix</keyword>
<sequence length="995" mass="108921">MYAELTGNCKKQRIKSLCGNTLGWKTEDMLKGLPGVMTLAAAFGQDLGSVSGTLTDTMKAFGMQADDSARMVDVLAQASISTNTSLDMMGKALKGAAPAASAFGYSVEDTAMAIGLMSDAGIQGEAAGESLKNLMTHLSEPTKLVQNYMDQLSVSLKDSSGEMKPFGTILSELKSGFSGLSDAQKEEYASGLVGKDGMAGFLAMMKGSDEEFIRLKDAMENSEGAAQKLSDVRLDNLAGDVSLFSSVYDGIGLDVYSNISDDLRMIVQGATKWLQSFGETLEINIPTARRFMSEFADGLVKTFGPVKAVGEWFLNHPEAINGGITGITAAFATFKAANIGISVLGKLSSLVTAWPLAAFGLAAGAIAGVFMAVKAHNDKLARHDLEQRFGSIKLSVEELDATAKKIVDNGNLNNLSKAFGELDKVKDLSKNFKNNNDNLDKLIWKVGMGFELDESDKDMFASSVDGLVKGALDIVEQTQYSANINIQALFGSDSNIGNQLIDSFNATYQSIGSQVNEKGKQLGEVYKNAIVDGVIDSKEAEMIRSLQSELTNVTNQVIKSRFEGKMQRIMMQYSGKDLDPDTFNNLQQEIKDTLAEEREQLMQVMDLSLGDLELQLNRGDISVQEYDNRKKIIKDQYHNQEMEYQANGVSFSVSTIADAYQDVFKDIIPEVKTGLDDVMLDIRNAQNANVFSPNFLWEQMGFDKIDNDEMDSLQSNWKAMKSDYAQLQAEFNGYLERGETVPESVAKKLSDASFIGAAAGDKHALWQMIGINAAGNSDYMAAIEKARNADIEIPEEIALYLDKGGPVVTNAVDRLYDLAETTANDKTADIVVKGNVRCLFNYPNDEPQLIAFKGKQGYELPPLNKTEAEVAPNVERNAKGGLISHPTISWFAEEYPEMAIPINNSKRSRMLWQETGRLIGAYEDNNYGRIYESMTSFNSSGMNGGDSFAPVFSPTIYINGKNASREETQGAVQMTYEQFREWASQLQRERVRVAF</sequence>
<dbReference type="NCBIfam" id="TIGR01760">
    <property type="entry name" value="tape_meas_TP901"/>
    <property type="match status" value="1"/>
</dbReference>
<feature type="transmembrane region" description="Helical" evidence="2">
    <location>
        <begin position="353"/>
        <end position="373"/>
    </location>
</feature>
<evidence type="ECO:0000313" key="4">
    <source>
        <dbReference type="EMBL" id="PPK81640.1"/>
    </source>
</evidence>
<dbReference type="RefSeq" id="WP_104436720.1">
    <property type="nucleotide sequence ID" value="NZ_PTJA01000004.1"/>
</dbReference>
<dbReference type="EMBL" id="PTJA01000004">
    <property type="protein sequence ID" value="PPK81640.1"/>
    <property type="molecule type" value="Genomic_DNA"/>
</dbReference>
<accession>A0A2S6HUW7</accession>
<keyword evidence="2" id="KW-0812">Transmembrane</keyword>
<dbReference type="InterPro" id="IPR010090">
    <property type="entry name" value="Phage_tape_meas"/>
</dbReference>
<keyword evidence="1" id="KW-1188">Viral release from host cell</keyword>
<evidence type="ECO:0000259" key="3">
    <source>
        <dbReference type="Pfam" id="PF10145"/>
    </source>
</evidence>
<evidence type="ECO:0000256" key="2">
    <source>
        <dbReference type="SAM" id="Phobius"/>
    </source>
</evidence>
<dbReference type="PANTHER" id="PTHR37813">
    <property type="entry name" value="FELS-2 PROPHAGE PROTEIN"/>
    <property type="match status" value="1"/>
</dbReference>
<keyword evidence="5" id="KW-1185">Reference proteome</keyword>
<evidence type="ECO:0000256" key="1">
    <source>
        <dbReference type="ARBA" id="ARBA00022612"/>
    </source>
</evidence>
<dbReference type="Proteomes" id="UP000237749">
    <property type="component" value="Unassembled WGS sequence"/>
</dbReference>
<feature type="domain" description="Phage tail tape measure protein" evidence="3">
    <location>
        <begin position="22"/>
        <end position="194"/>
    </location>
</feature>
<reference evidence="4 5" key="1">
    <citation type="submission" date="2018-02" db="EMBL/GenBank/DDBJ databases">
        <title>Genomic Encyclopedia of Archaeal and Bacterial Type Strains, Phase II (KMG-II): from individual species to whole genera.</title>
        <authorList>
            <person name="Goeker M."/>
        </authorList>
    </citation>
    <scope>NUCLEOTIDE SEQUENCE [LARGE SCALE GENOMIC DNA]</scope>
    <source>
        <strain evidence="4 5">DSM 3808</strain>
    </source>
</reference>
<comment type="caution">
    <text evidence="4">The sequence shown here is derived from an EMBL/GenBank/DDBJ whole genome shotgun (WGS) entry which is preliminary data.</text>
</comment>
<dbReference type="OrthoDB" id="1414895at2"/>
<dbReference type="Pfam" id="PF10145">
    <property type="entry name" value="PhageMin_Tail"/>
    <property type="match status" value="1"/>
</dbReference>
<keyword evidence="2" id="KW-0472">Membrane</keyword>